<sequence length="76" mass="8746">MNLQELFGKRVRELRQKQELSQEALAFKAGIDRTYMTSIENGKRNVSIQNIEKVITALDVPVKDFFASDIFIEGKK</sequence>
<feature type="domain" description="HTH cro/C1-type" evidence="4">
    <location>
        <begin position="11"/>
        <end position="65"/>
    </location>
</feature>
<evidence type="ECO:0000313" key="6">
    <source>
        <dbReference type="Proteomes" id="UP000605676"/>
    </source>
</evidence>
<dbReference type="SMART" id="SM00530">
    <property type="entry name" value="HTH_XRE"/>
    <property type="match status" value="1"/>
</dbReference>
<gene>
    <name evidence="5" type="ORF">JIV24_14635</name>
</gene>
<name>A0ABS1HLM3_9BACT</name>
<keyword evidence="6" id="KW-1185">Reference proteome</keyword>
<dbReference type="EMBL" id="JAENRR010000037">
    <property type="protein sequence ID" value="MBK3518579.1"/>
    <property type="molecule type" value="Genomic_DNA"/>
</dbReference>
<dbReference type="Pfam" id="PF01381">
    <property type="entry name" value="HTH_3"/>
    <property type="match status" value="1"/>
</dbReference>
<keyword evidence="3" id="KW-0804">Transcription</keyword>
<reference evidence="5 6" key="1">
    <citation type="submission" date="2021-01" db="EMBL/GenBank/DDBJ databases">
        <title>Carboxyliciviraga sp.nov., isolated from coastal sediments.</title>
        <authorList>
            <person name="Lu D."/>
            <person name="Zhang T."/>
        </authorList>
    </citation>
    <scope>NUCLEOTIDE SEQUENCE [LARGE SCALE GENOMIC DNA]</scope>
    <source>
        <strain evidence="5 6">N1Y132</strain>
    </source>
</reference>
<keyword evidence="2" id="KW-0238">DNA-binding</keyword>
<evidence type="ECO:0000256" key="2">
    <source>
        <dbReference type="ARBA" id="ARBA00023125"/>
    </source>
</evidence>
<organism evidence="5 6">
    <name type="scientific">Carboxylicivirga marina</name>
    <dbReference type="NCBI Taxonomy" id="2800988"/>
    <lineage>
        <taxon>Bacteria</taxon>
        <taxon>Pseudomonadati</taxon>
        <taxon>Bacteroidota</taxon>
        <taxon>Bacteroidia</taxon>
        <taxon>Marinilabiliales</taxon>
        <taxon>Marinilabiliaceae</taxon>
        <taxon>Carboxylicivirga</taxon>
    </lineage>
</organism>
<dbReference type="InterPro" id="IPR010982">
    <property type="entry name" value="Lambda_DNA-bd_dom_sf"/>
</dbReference>
<keyword evidence="1" id="KW-0805">Transcription regulation</keyword>
<evidence type="ECO:0000313" key="5">
    <source>
        <dbReference type="EMBL" id="MBK3518579.1"/>
    </source>
</evidence>
<dbReference type="InterPro" id="IPR001387">
    <property type="entry name" value="Cro/C1-type_HTH"/>
</dbReference>
<evidence type="ECO:0000259" key="4">
    <source>
        <dbReference type="PROSITE" id="PS50943"/>
    </source>
</evidence>
<accession>A0ABS1HLM3</accession>
<dbReference type="PANTHER" id="PTHR46797:SF23">
    <property type="entry name" value="HTH-TYPE TRANSCRIPTIONAL REGULATOR SUTR"/>
    <property type="match status" value="1"/>
</dbReference>
<dbReference type="Gene3D" id="1.10.260.40">
    <property type="entry name" value="lambda repressor-like DNA-binding domains"/>
    <property type="match status" value="1"/>
</dbReference>
<dbReference type="PANTHER" id="PTHR46797">
    <property type="entry name" value="HTH-TYPE TRANSCRIPTIONAL REGULATOR"/>
    <property type="match status" value="1"/>
</dbReference>
<evidence type="ECO:0000256" key="1">
    <source>
        <dbReference type="ARBA" id="ARBA00023015"/>
    </source>
</evidence>
<dbReference type="Proteomes" id="UP000605676">
    <property type="component" value="Unassembled WGS sequence"/>
</dbReference>
<dbReference type="PROSITE" id="PS50943">
    <property type="entry name" value="HTH_CROC1"/>
    <property type="match status" value="1"/>
</dbReference>
<dbReference type="SUPFAM" id="SSF47413">
    <property type="entry name" value="lambda repressor-like DNA-binding domains"/>
    <property type="match status" value="1"/>
</dbReference>
<evidence type="ECO:0000256" key="3">
    <source>
        <dbReference type="ARBA" id="ARBA00023163"/>
    </source>
</evidence>
<protein>
    <submittedName>
        <fullName evidence="5">Helix-turn-helix transcriptional regulator</fullName>
    </submittedName>
</protein>
<dbReference type="CDD" id="cd00093">
    <property type="entry name" value="HTH_XRE"/>
    <property type="match status" value="1"/>
</dbReference>
<dbReference type="InterPro" id="IPR050807">
    <property type="entry name" value="TransReg_Diox_bact_type"/>
</dbReference>
<dbReference type="RefSeq" id="WP_200465806.1">
    <property type="nucleotide sequence ID" value="NZ_JAENRR010000037.1"/>
</dbReference>
<proteinExistence type="predicted"/>
<comment type="caution">
    <text evidence="5">The sequence shown here is derived from an EMBL/GenBank/DDBJ whole genome shotgun (WGS) entry which is preliminary data.</text>
</comment>